<dbReference type="AlphaFoldDB" id="A0A147DVR7"/>
<proteinExistence type="predicted"/>
<dbReference type="EMBL" id="CP031422">
    <property type="protein sequence ID" value="AZS41125.1"/>
    <property type="molecule type" value="Genomic_DNA"/>
</dbReference>
<evidence type="ECO:0000313" key="1">
    <source>
        <dbReference type="EMBL" id="AZS41125.1"/>
    </source>
</evidence>
<name>A0A147DVR7_9MICO</name>
<protein>
    <submittedName>
        <fullName evidence="1">Uncharacterized protein</fullName>
    </submittedName>
</protein>
<evidence type="ECO:0000313" key="2">
    <source>
        <dbReference type="Proteomes" id="UP000274841"/>
    </source>
</evidence>
<dbReference type="GeneID" id="69644577"/>
<sequence>MKMNRMTKAGAAIAIAAGITLLSVAPASASVFGPYSSAAQCNADRTDYVRGGGKAAPCIPGTGGWYFQTY</sequence>
<reference evidence="1 2" key="1">
    <citation type="submission" date="2018-08" db="EMBL/GenBank/DDBJ databases">
        <title>Microbacterium oxydans strain HG3.</title>
        <authorList>
            <person name="ORTET P."/>
        </authorList>
    </citation>
    <scope>NUCLEOTIDE SEQUENCE [LARGE SCALE GENOMIC DNA]</scope>
    <source>
        <strain evidence="1 2">HG3</strain>
    </source>
</reference>
<dbReference type="Proteomes" id="UP000274841">
    <property type="component" value="Chromosome"/>
</dbReference>
<accession>A0A147DVR7</accession>
<gene>
    <name evidence="1" type="ORF">CVS54_02471</name>
</gene>
<dbReference type="KEGG" id="moy:CVS54_02471"/>
<organism evidence="1 2">
    <name type="scientific">Microbacterium oxydans</name>
    <dbReference type="NCBI Taxonomy" id="82380"/>
    <lineage>
        <taxon>Bacteria</taxon>
        <taxon>Bacillati</taxon>
        <taxon>Actinomycetota</taxon>
        <taxon>Actinomycetes</taxon>
        <taxon>Micrococcales</taxon>
        <taxon>Microbacteriaceae</taxon>
        <taxon>Microbacterium</taxon>
    </lineage>
</organism>
<dbReference type="RefSeq" id="WP_046749577.1">
    <property type="nucleotide sequence ID" value="NZ_BAAAKO010000005.1"/>
</dbReference>